<dbReference type="AlphaFoldDB" id="A0A830HCH8"/>
<feature type="compositionally biased region" description="Basic and acidic residues" evidence="1">
    <location>
        <begin position="68"/>
        <end position="79"/>
    </location>
</feature>
<reference evidence="2" key="1">
    <citation type="submission" date="2020-10" db="EMBL/GenBank/DDBJ databases">
        <title>Unveiling of a novel bifunctional photoreceptor, Dualchrome1, isolated from a cosmopolitan green alga.</title>
        <authorList>
            <person name="Suzuki S."/>
            <person name="Kawachi M."/>
        </authorList>
    </citation>
    <scope>NUCLEOTIDE SEQUENCE</scope>
    <source>
        <strain evidence="2">NIES 2893</strain>
    </source>
</reference>
<name>A0A830HCH8_9CHLO</name>
<evidence type="ECO:0000313" key="3">
    <source>
        <dbReference type="Proteomes" id="UP000660262"/>
    </source>
</evidence>
<comment type="caution">
    <text evidence="2">The sequence shown here is derived from an EMBL/GenBank/DDBJ whole genome shotgun (WGS) entry which is preliminary data.</text>
</comment>
<dbReference type="InterPro" id="IPR000048">
    <property type="entry name" value="IQ_motif_EF-hand-BS"/>
</dbReference>
<feature type="region of interest" description="Disordered" evidence="1">
    <location>
        <begin position="839"/>
        <end position="862"/>
    </location>
</feature>
<dbReference type="Pfam" id="PF00612">
    <property type="entry name" value="IQ"/>
    <property type="match status" value="1"/>
</dbReference>
<sequence>MSGLVRSSTLDHSSSGGGMNVHIRITQIDVFRDLVTASLATSTSNATSTNVSEVAVVQGAFQGAFGHGEHFTHADTLKDDNEDDEEENKQNANTHVTQNRGIVLLRLPPLGTNDPDGDAISAFERTSLPAGLVVRRAPIAKPVDAPYLRSGGKLVLSPKSVAHAQAITRLRRRGCAVPLALKLAAKQRGENAEKNRRKYEQYVTVEVPGTEKFREALADAVGEANDDLNESDAPREQLLEPYLDLTLSRVAAAVSIQATWRAYLARQSLVPDLCSRALRRRACVFIQRWLRGRTMIRRLNMLHEVAARVAELSSKAFPSEGGGERSLMVTYGCQEALLRQQELCTALPKHLSLITEQRLFFTFDNKSRVVIVSSETRPGLPLWTGVKIPHVTLAQLSEDFEGLPPRVFTAHDVMELLRTGADMVPVEPNQSYRRLALEGRPYRRVTFSSSEEAMNRAALLVALTWRSPNGAQAGYAAHLEDVADVLARSPSPDRVATASVTLTVGNEADEEHSLVSEKENAQLILAKMLANKLPEGSLMRPFVGMLKAPTTMLQGQLARCLRSSVRFLSSDERLFARLLVRGGPRDLIESLRPDLFDEREDPWGRDVCASTSLTSYWHSLHLDDVDGEMVGTRMVHPSSSRVEVAEDAVFSNAHATRADTDFLRAARERARENLIRDVEMLKLNRASGAYAPMHEFSSRTGHCLNVNPPDREETRQAFETKTQDTLAALTASTTARRELTAANKAQVKNARVDHTQSLRDAGADMKLRLTTGRQHVRRTEDRDAMCKVAAIRKARMRHSMRHDASMFASAFTRQQNALTREIRIAEIRQQRYVDAIAERDRGEERRAERTAKREEHRSDMRDRKGMIRASAEKTRTFITDGYQRELDRQEMERNGVKAGAVRAKHWHSLIAPKGGAPFPIEGSRTLTHRQLPMTTVSRAEDEDDDDLAFEDSFEVFGGFDQDPYYDSLDSSDLPTRSSVFVDGGGDDDLGAAKEVMQEELATTTVGEV</sequence>
<dbReference type="Proteomes" id="UP000660262">
    <property type="component" value="Unassembled WGS sequence"/>
</dbReference>
<evidence type="ECO:0000256" key="1">
    <source>
        <dbReference type="SAM" id="MobiDB-lite"/>
    </source>
</evidence>
<gene>
    <name evidence="2" type="ORF">PPROV_000321200</name>
</gene>
<keyword evidence="3" id="KW-1185">Reference proteome</keyword>
<dbReference type="CDD" id="cd23767">
    <property type="entry name" value="IQCD"/>
    <property type="match status" value="1"/>
</dbReference>
<accession>A0A830HCH8</accession>
<feature type="region of interest" description="Disordered" evidence="1">
    <location>
        <begin position="68"/>
        <end position="95"/>
    </location>
</feature>
<dbReference type="Gene3D" id="1.20.5.190">
    <property type="match status" value="1"/>
</dbReference>
<proteinExistence type="predicted"/>
<organism evidence="2 3">
    <name type="scientific">Pycnococcus provasolii</name>
    <dbReference type="NCBI Taxonomy" id="41880"/>
    <lineage>
        <taxon>Eukaryota</taxon>
        <taxon>Viridiplantae</taxon>
        <taxon>Chlorophyta</taxon>
        <taxon>Pseudoscourfieldiophyceae</taxon>
        <taxon>Pseudoscourfieldiales</taxon>
        <taxon>Pycnococcaceae</taxon>
        <taxon>Pycnococcus</taxon>
    </lineage>
</organism>
<dbReference type="EMBL" id="BNJQ01000007">
    <property type="protein sequence ID" value="GHP04458.1"/>
    <property type="molecule type" value="Genomic_DNA"/>
</dbReference>
<dbReference type="PROSITE" id="PS50096">
    <property type="entry name" value="IQ"/>
    <property type="match status" value="1"/>
</dbReference>
<evidence type="ECO:0000313" key="2">
    <source>
        <dbReference type="EMBL" id="GHP04458.1"/>
    </source>
</evidence>
<dbReference type="SMART" id="SM00015">
    <property type="entry name" value="IQ"/>
    <property type="match status" value="2"/>
</dbReference>
<protein>
    <submittedName>
        <fullName evidence="2">Uncharacterized protein</fullName>
    </submittedName>
</protein>